<dbReference type="Gene3D" id="3.40.50.150">
    <property type="entry name" value="Vaccinia Virus protein VP39"/>
    <property type="match status" value="1"/>
</dbReference>
<accession>A0A0F9IM97</accession>
<dbReference type="InterPro" id="IPR013216">
    <property type="entry name" value="Methyltransf_11"/>
</dbReference>
<dbReference type="InterPro" id="IPR029063">
    <property type="entry name" value="SAM-dependent_MTases_sf"/>
</dbReference>
<protein>
    <recommendedName>
        <fullName evidence="1">Methyltransferase type 11 domain-containing protein</fullName>
    </recommendedName>
</protein>
<dbReference type="PANTHER" id="PTHR43861">
    <property type="entry name" value="TRANS-ACONITATE 2-METHYLTRANSFERASE-RELATED"/>
    <property type="match status" value="1"/>
</dbReference>
<sequence length="141" mass="16369">MKKIKNKRYVIQGLKSRKEYHYAGEFGKDKTIMDYGCGPGYGSEILSRYAKKVVGVDIRTKAINYSRRTYQQSNLSFQVISPSKPLPFKDDYFDVIISSHVIEHIPNVHKYLGELKRILKINGKLIISTPNKKFRLLPFQK</sequence>
<proteinExistence type="predicted"/>
<name>A0A0F9IM97_9ZZZZ</name>
<reference evidence="2" key="1">
    <citation type="journal article" date="2015" name="Nature">
        <title>Complex archaea that bridge the gap between prokaryotes and eukaryotes.</title>
        <authorList>
            <person name="Spang A."/>
            <person name="Saw J.H."/>
            <person name="Jorgensen S.L."/>
            <person name="Zaremba-Niedzwiedzka K."/>
            <person name="Martijn J."/>
            <person name="Lind A.E."/>
            <person name="van Eijk R."/>
            <person name="Schleper C."/>
            <person name="Guy L."/>
            <person name="Ettema T.J."/>
        </authorList>
    </citation>
    <scope>NUCLEOTIDE SEQUENCE</scope>
</reference>
<comment type="caution">
    <text evidence="2">The sequence shown here is derived from an EMBL/GenBank/DDBJ whole genome shotgun (WGS) entry which is preliminary data.</text>
</comment>
<dbReference type="EMBL" id="LAZR01020597">
    <property type="protein sequence ID" value="KKL88322.1"/>
    <property type="molecule type" value="Genomic_DNA"/>
</dbReference>
<feature type="domain" description="Methyltransferase type 11" evidence="1">
    <location>
        <begin position="34"/>
        <end position="127"/>
    </location>
</feature>
<dbReference type="Pfam" id="PF08241">
    <property type="entry name" value="Methyltransf_11"/>
    <property type="match status" value="1"/>
</dbReference>
<dbReference type="SUPFAM" id="SSF53335">
    <property type="entry name" value="S-adenosyl-L-methionine-dependent methyltransferases"/>
    <property type="match status" value="1"/>
</dbReference>
<evidence type="ECO:0000313" key="2">
    <source>
        <dbReference type="EMBL" id="KKL88322.1"/>
    </source>
</evidence>
<organism evidence="2">
    <name type="scientific">marine sediment metagenome</name>
    <dbReference type="NCBI Taxonomy" id="412755"/>
    <lineage>
        <taxon>unclassified sequences</taxon>
        <taxon>metagenomes</taxon>
        <taxon>ecological metagenomes</taxon>
    </lineage>
</organism>
<feature type="non-terminal residue" evidence="2">
    <location>
        <position position="141"/>
    </location>
</feature>
<evidence type="ECO:0000259" key="1">
    <source>
        <dbReference type="Pfam" id="PF08241"/>
    </source>
</evidence>
<dbReference type="AlphaFoldDB" id="A0A0F9IM97"/>
<dbReference type="GO" id="GO:0008757">
    <property type="term" value="F:S-adenosylmethionine-dependent methyltransferase activity"/>
    <property type="evidence" value="ECO:0007669"/>
    <property type="project" value="InterPro"/>
</dbReference>
<dbReference type="CDD" id="cd02440">
    <property type="entry name" value="AdoMet_MTases"/>
    <property type="match status" value="1"/>
</dbReference>
<gene>
    <name evidence="2" type="ORF">LCGC14_1925850</name>
</gene>